<organism evidence="2 3">
    <name type="scientific">Mycolicibacterium komossense</name>
    <dbReference type="NCBI Taxonomy" id="1779"/>
    <lineage>
        <taxon>Bacteria</taxon>
        <taxon>Bacillati</taxon>
        <taxon>Actinomycetota</taxon>
        <taxon>Actinomycetes</taxon>
        <taxon>Mycobacteriales</taxon>
        <taxon>Mycobacteriaceae</taxon>
        <taxon>Mycolicibacterium</taxon>
    </lineage>
</organism>
<accession>A0ABT3CE08</accession>
<protein>
    <recommendedName>
        <fullName evidence="4">Intersectin-EH binding protein Ibp1</fullName>
    </recommendedName>
</protein>
<proteinExistence type="predicted"/>
<keyword evidence="3" id="KW-1185">Reference proteome</keyword>
<keyword evidence="1" id="KW-0732">Signal</keyword>
<evidence type="ECO:0000256" key="1">
    <source>
        <dbReference type="SAM" id="SignalP"/>
    </source>
</evidence>
<name>A0ABT3CE08_9MYCO</name>
<comment type="caution">
    <text evidence="2">The sequence shown here is derived from an EMBL/GenBank/DDBJ whole genome shotgun (WGS) entry which is preliminary data.</text>
</comment>
<evidence type="ECO:0000313" key="3">
    <source>
        <dbReference type="Proteomes" id="UP001526201"/>
    </source>
</evidence>
<evidence type="ECO:0000313" key="2">
    <source>
        <dbReference type="EMBL" id="MCV7227704.1"/>
    </source>
</evidence>
<feature type="signal peptide" evidence="1">
    <location>
        <begin position="1"/>
        <end position="30"/>
    </location>
</feature>
<gene>
    <name evidence="2" type="ORF">H7J73_16900</name>
</gene>
<feature type="chain" id="PRO_5046278131" description="Intersectin-EH binding protein Ibp1" evidence="1">
    <location>
        <begin position="31"/>
        <end position="96"/>
    </location>
</feature>
<sequence>MKATKTLRHLTPLVVATGAAAILMAPIASADETAAPAPAPSLPTCTNVGGDQFAGPSTTECATPGNVQLNSSPPLENQNFLYPWNDDIFGPALVIG</sequence>
<dbReference type="EMBL" id="JACKTY010000030">
    <property type="protein sequence ID" value="MCV7227704.1"/>
    <property type="molecule type" value="Genomic_DNA"/>
</dbReference>
<evidence type="ECO:0008006" key="4">
    <source>
        <dbReference type="Google" id="ProtNLM"/>
    </source>
</evidence>
<reference evidence="2 3" key="1">
    <citation type="journal article" date="2022" name="BMC Genomics">
        <title>Comparative genome analysis of mycobacteria focusing on tRNA and non-coding RNA.</title>
        <authorList>
            <person name="Behra P.R.K."/>
            <person name="Pettersson B.M.F."/>
            <person name="Ramesh M."/>
            <person name="Das S."/>
            <person name="Dasgupta S."/>
            <person name="Kirsebom L.A."/>
        </authorList>
    </citation>
    <scope>NUCLEOTIDE SEQUENCE [LARGE SCALE GENOMIC DNA]</scope>
    <source>
        <strain evidence="2 3">DSM 44078</strain>
    </source>
</reference>
<dbReference type="Proteomes" id="UP001526201">
    <property type="component" value="Unassembled WGS sequence"/>
</dbReference>
<dbReference type="RefSeq" id="WP_264068701.1">
    <property type="nucleotide sequence ID" value="NZ_JACKTY010000030.1"/>
</dbReference>